<proteinExistence type="predicted"/>
<feature type="transmembrane region" description="Helical" evidence="1">
    <location>
        <begin position="49"/>
        <end position="69"/>
    </location>
</feature>
<evidence type="ECO:0000256" key="1">
    <source>
        <dbReference type="SAM" id="Phobius"/>
    </source>
</evidence>
<sequence>MNKVFSMVIFIASFFSLYSFFGVDACLDVGGSAQNLGFKCDGAAPLYETATFTFWILIVLLSAFLARMCTKVFVMLKNRF</sequence>
<organism evidence="2 3">
    <name type="scientific">Vibrio casei</name>
    <dbReference type="NCBI Taxonomy" id="673372"/>
    <lineage>
        <taxon>Bacteria</taxon>
        <taxon>Pseudomonadati</taxon>
        <taxon>Pseudomonadota</taxon>
        <taxon>Gammaproteobacteria</taxon>
        <taxon>Vibrionales</taxon>
        <taxon>Vibrionaceae</taxon>
        <taxon>Vibrio</taxon>
    </lineage>
</organism>
<evidence type="ECO:0000313" key="3">
    <source>
        <dbReference type="Proteomes" id="UP000252479"/>
    </source>
</evidence>
<dbReference type="RefSeq" id="WP_140396183.1">
    <property type="nucleotide sequence ID" value="NZ_AP018681.1"/>
</dbReference>
<dbReference type="Proteomes" id="UP000252479">
    <property type="component" value="Unassembled WGS sequence"/>
</dbReference>
<accession>A0A368LJ03</accession>
<keyword evidence="3" id="KW-1185">Reference proteome</keyword>
<dbReference type="GeneID" id="303189835"/>
<name>A0A368LJ03_9VIBR</name>
<keyword evidence="1" id="KW-0812">Transmembrane</keyword>
<keyword evidence="1" id="KW-1133">Transmembrane helix</keyword>
<dbReference type="AlphaFoldDB" id="A0A368LJ03"/>
<protein>
    <submittedName>
        <fullName evidence="2">Uncharacterized protein</fullName>
    </submittedName>
</protein>
<comment type="caution">
    <text evidence="2">The sequence shown here is derived from an EMBL/GenBank/DDBJ whole genome shotgun (WGS) entry which is preliminary data.</text>
</comment>
<keyword evidence="1" id="KW-0472">Membrane</keyword>
<gene>
    <name evidence="2" type="ORF">CIK83_12990</name>
</gene>
<reference evidence="2 3" key="1">
    <citation type="journal article" date="2017" name="Elife">
        <title>Extensive horizontal gene transfer in cheese-associated bacteria.</title>
        <authorList>
            <person name="Bonham K.S."/>
            <person name="Wolfe B.E."/>
            <person name="Dutton R.J."/>
        </authorList>
    </citation>
    <scope>NUCLEOTIDE SEQUENCE [LARGE SCALE GENOMIC DNA]</scope>
    <source>
        <strain evidence="2 3">JB196</strain>
    </source>
</reference>
<dbReference type="EMBL" id="QPGL01000002">
    <property type="protein sequence ID" value="RCS70353.1"/>
    <property type="molecule type" value="Genomic_DNA"/>
</dbReference>
<evidence type="ECO:0000313" key="2">
    <source>
        <dbReference type="EMBL" id="RCS70353.1"/>
    </source>
</evidence>